<organism evidence="1">
    <name type="scientific">mine drainage metagenome</name>
    <dbReference type="NCBI Taxonomy" id="410659"/>
    <lineage>
        <taxon>unclassified sequences</taxon>
        <taxon>metagenomes</taxon>
        <taxon>ecological metagenomes</taxon>
    </lineage>
</organism>
<reference evidence="1" key="1">
    <citation type="submission" date="2013-08" db="EMBL/GenBank/DDBJ databases">
        <authorList>
            <person name="Mendez C."/>
            <person name="Richter M."/>
            <person name="Ferrer M."/>
            <person name="Sanchez J."/>
        </authorList>
    </citation>
    <scope>NUCLEOTIDE SEQUENCE</scope>
</reference>
<evidence type="ECO:0000313" key="1">
    <source>
        <dbReference type="EMBL" id="EQD44018.1"/>
    </source>
</evidence>
<dbReference type="AlphaFoldDB" id="T0ZGR5"/>
<sequence length="133" mass="15480">MKIVRNNGLIFYIGIANPLDLLKVSYVARRERGDQRYYQRMIMSEKLGKLTYYIHKERKEFYNNVILAVADGAGLQFDSKSQDGRLDYGILNMGNLGSSFWIIDGQHRLYGFTHTLKKILKVQDQEISKISRN</sequence>
<gene>
    <name evidence="1" type="ORF">B1A_15257</name>
</gene>
<dbReference type="InterPro" id="IPR017601">
    <property type="entry name" value="DGQHR-contain_dom"/>
</dbReference>
<evidence type="ECO:0008006" key="2">
    <source>
        <dbReference type="Google" id="ProtNLM"/>
    </source>
</evidence>
<name>T0ZGR5_9ZZZZ</name>
<dbReference type="InterPro" id="IPR017642">
    <property type="entry name" value="DNA_S_mod_DndB"/>
</dbReference>
<reference evidence="1" key="2">
    <citation type="journal article" date="2014" name="ISME J.">
        <title>Microbial stratification in low pH oxic and suboxic macroscopic growths along an acid mine drainage.</title>
        <authorList>
            <person name="Mendez-Garcia C."/>
            <person name="Mesa V."/>
            <person name="Sprenger R.R."/>
            <person name="Richter M."/>
            <person name="Diez M.S."/>
            <person name="Solano J."/>
            <person name="Bargiela R."/>
            <person name="Golyshina O.V."/>
            <person name="Manteca A."/>
            <person name="Ramos J.L."/>
            <person name="Gallego J.R."/>
            <person name="Llorente I."/>
            <person name="Martins Dos Santos V.A."/>
            <person name="Jensen O.N."/>
            <person name="Pelaez A.I."/>
            <person name="Sanchez J."/>
            <person name="Ferrer M."/>
        </authorList>
    </citation>
    <scope>NUCLEOTIDE SEQUENCE</scope>
</reference>
<accession>T0ZGR5</accession>
<dbReference type="NCBIfam" id="TIGR03187">
    <property type="entry name" value="DGQHR"/>
    <property type="match status" value="1"/>
</dbReference>
<comment type="caution">
    <text evidence="1">The sequence shown here is derived from an EMBL/GenBank/DDBJ whole genome shotgun (WGS) entry which is preliminary data.</text>
</comment>
<protein>
    <recommendedName>
        <fullName evidence="2">DGQHR domain protein</fullName>
    </recommendedName>
</protein>
<dbReference type="Pfam" id="PF14072">
    <property type="entry name" value="DndB"/>
    <property type="match status" value="1"/>
</dbReference>
<proteinExistence type="predicted"/>
<dbReference type="EMBL" id="AUZX01011191">
    <property type="protein sequence ID" value="EQD44018.1"/>
    <property type="molecule type" value="Genomic_DNA"/>
</dbReference>